<evidence type="ECO:0000313" key="1">
    <source>
        <dbReference type="EMBL" id="ESA14702.1"/>
    </source>
</evidence>
<protein>
    <submittedName>
        <fullName evidence="1">Uncharacterized protein</fullName>
    </submittedName>
</protein>
<proteinExistence type="predicted"/>
<sequence length="60" mass="6871">MKYFSIIKTLDGSLVYPDYTASIQVTGFGLRLLLQVTVFNSELHNYIISNYVFSNDCSNR</sequence>
<dbReference type="HOGENOM" id="CLU_2942916_0_0_1"/>
<reference evidence="1" key="1">
    <citation type="submission" date="2013-07" db="EMBL/GenBank/DDBJ databases">
        <title>The genome of an arbuscular mycorrhizal fungus provides insights into the evolution of the oldest plant symbiosis.</title>
        <authorList>
            <consortium name="DOE Joint Genome Institute"/>
            <person name="Tisserant E."/>
            <person name="Malbreil M."/>
            <person name="Kuo A."/>
            <person name="Kohler A."/>
            <person name="Symeonidi A."/>
            <person name="Balestrini R."/>
            <person name="Charron P."/>
            <person name="Duensing N."/>
            <person name="Frei-dit-Frey N."/>
            <person name="Gianinazzi-Pearson V."/>
            <person name="Gilbert B."/>
            <person name="Handa Y."/>
            <person name="Hijri M."/>
            <person name="Kaul R."/>
            <person name="Kawaguchi M."/>
            <person name="Krajinski F."/>
            <person name="Lammers P."/>
            <person name="Lapierre D."/>
            <person name="Masclaux F.G."/>
            <person name="Murat C."/>
            <person name="Morin E."/>
            <person name="Ndikumana S."/>
            <person name="Pagni M."/>
            <person name="Petitpierre D."/>
            <person name="Requena N."/>
            <person name="Rosikiewicz P."/>
            <person name="Riley R."/>
            <person name="Saito K."/>
            <person name="San Clemente H."/>
            <person name="Shapiro H."/>
            <person name="van Tuinen D."/>
            <person name="Becard G."/>
            <person name="Bonfante P."/>
            <person name="Paszkowski U."/>
            <person name="Shachar-Hill Y."/>
            <person name="Young J.P."/>
            <person name="Sanders I.R."/>
            <person name="Henrissat B."/>
            <person name="Rensing S.A."/>
            <person name="Grigoriev I.V."/>
            <person name="Corradi N."/>
            <person name="Roux C."/>
            <person name="Martin F."/>
        </authorList>
    </citation>
    <scope>NUCLEOTIDE SEQUENCE</scope>
    <source>
        <strain evidence="1">DAOM 197198</strain>
    </source>
</reference>
<dbReference type="AlphaFoldDB" id="U9U4U0"/>
<gene>
    <name evidence="1" type="ORF">GLOINDRAFT_24671</name>
</gene>
<organism evidence="1">
    <name type="scientific">Rhizophagus irregularis (strain DAOM 181602 / DAOM 197198 / MUCL 43194)</name>
    <name type="common">Arbuscular mycorrhizal fungus</name>
    <name type="synonym">Glomus intraradices</name>
    <dbReference type="NCBI Taxonomy" id="747089"/>
    <lineage>
        <taxon>Eukaryota</taxon>
        <taxon>Fungi</taxon>
        <taxon>Fungi incertae sedis</taxon>
        <taxon>Mucoromycota</taxon>
        <taxon>Glomeromycotina</taxon>
        <taxon>Glomeromycetes</taxon>
        <taxon>Glomerales</taxon>
        <taxon>Glomeraceae</taxon>
        <taxon>Rhizophagus</taxon>
    </lineage>
</organism>
<name>U9U4U0_RHIID</name>
<dbReference type="EMBL" id="KI282663">
    <property type="protein sequence ID" value="ESA14702.1"/>
    <property type="molecule type" value="Genomic_DNA"/>
</dbReference>
<accession>U9U4U0</accession>